<evidence type="ECO:0000313" key="1">
    <source>
        <dbReference type="EMBL" id="SDX62585.1"/>
    </source>
</evidence>
<dbReference type="AlphaFoldDB" id="A0A1H3D858"/>
<name>A0A1H3D858_9RHOB</name>
<dbReference type="EMBL" id="FNNP01000008">
    <property type="protein sequence ID" value="SDX62585.1"/>
    <property type="molecule type" value="Genomic_DNA"/>
</dbReference>
<keyword evidence="2" id="KW-1185">Reference proteome</keyword>
<proteinExistence type="predicted"/>
<accession>A0A1H3D858</accession>
<organism evidence="1 2">
    <name type="scientific">Ruegeria halocynthiae</name>
    <dbReference type="NCBI Taxonomy" id="985054"/>
    <lineage>
        <taxon>Bacteria</taxon>
        <taxon>Pseudomonadati</taxon>
        <taxon>Pseudomonadota</taxon>
        <taxon>Alphaproteobacteria</taxon>
        <taxon>Rhodobacterales</taxon>
        <taxon>Roseobacteraceae</taxon>
        <taxon>Ruegeria</taxon>
    </lineage>
</organism>
<protein>
    <submittedName>
        <fullName evidence="1">Uncharacterized protein</fullName>
    </submittedName>
</protein>
<sequence length="93" mass="10252">MRMAAKSANCESAHPLILQSQRMAGLTGRTVACLSVIEWQVWAVRKVCVMWGNGQCCTGSDGREEPRVTDAATCMNTGFWSHSSQTQKLVFRS</sequence>
<evidence type="ECO:0000313" key="2">
    <source>
        <dbReference type="Proteomes" id="UP000183400"/>
    </source>
</evidence>
<reference evidence="2" key="1">
    <citation type="submission" date="2016-10" db="EMBL/GenBank/DDBJ databases">
        <authorList>
            <person name="Varghese N."/>
            <person name="Submissions S."/>
        </authorList>
    </citation>
    <scope>NUCLEOTIDE SEQUENCE [LARGE SCALE GENOMIC DNA]</scope>
    <source>
        <strain evidence="2">DSM 27839</strain>
    </source>
</reference>
<dbReference type="Proteomes" id="UP000183400">
    <property type="component" value="Unassembled WGS sequence"/>
</dbReference>
<dbReference type="STRING" id="985054.SAMN05444358_10817"/>
<gene>
    <name evidence="1" type="ORF">SAMN05444358_10817</name>
</gene>